<comment type="caution">
    <text evidence="1">The sequence shown here is derived from an EMBL/GenBank/DDBJ whole genome shotgun (WGS) entry which is preliminary data.</text>
</comment>
<keyword evidence="2" id="KW-1185">Reference proteome</keyword>
<gene>
    <name evidence="1" type="ORF">J2Z75_003563</name>
</gene>
<accession>A0ABS4EQ18</accession>
<reference evidence="1 2" key="1">
    <citation type="submission" date="2021-03" db="EMBL/GenBank/DDBJ databases">
        <title>Genomic Encyclopedia of Type Strains, Phase IV (KMG-IV): sequencing the most valuable type-strain genomes for metagenomic binning, comparative biology and taxonomic classification.</title>
        <authorList>
            <person name="Goeker M."/>
        </authorList>
    </citation>
    <scope>NUCLEOTIDE SEQUENCE [LARGE SCALE GENOMIC DNA]</scope>
    <source>
        <strain evidence="1 2">DSM 26427</strain>
    </source>
</reference>
<sequence length="72" mass="7066">MAKVVVIGIPGETGLWLADLTAGTVTALPKPLSGDLATAEALRSAGGAIIKGVDFAVAVSSAAQVFAGHYDG</sequence>
<name>A0ABS4EQ18_9HYPH</name>
<proteinExistence type="predicted"/>
<dbReference type="RefSeq" id="WP_209854046.1">
    <property type="nucleotide sequence ID" value="NZ_JAGGJV010000006.1"/>
</dbReference>
<organism evidence="1 2">
    <name type="scientific">Rhizobium herbae</name>
    <dbReference type="NCBI Taxonomy" id="508661"/>
    <lineage>
        <taxon>Bacteria</taxon>
        <taxon>Pseudomonadati</taxon>
        <taxon>Pseudomonadota</taxon>
        <taxon>Alphaproteobacteria</taxon>
        <taxon>Hyphomicrobiales</taxon>
        <taxon>Rhizobiaceae</taxon>
        <taxon>Rhizobium/Agrobacterium group</taxon>
        <taxon>Rhizobium</taxon>
    </lineage>
</organism>
<protein>
    <submittedName>
        <fullName evidence="1">Uncharacterized protein</fullName>
    </submittedName>
</protein>
<evidence type="ECO:0000313" key="2">
    <source>
        <dbReference type="Proteomes" id="UP000823786"/>
    </source>
</evidence>
<evidence type="ECO:0000313" key="1">
    <source>
        <dbReference type="EMBL" id="MBP1860042.1"/>
    </source>
</evidence>
<dbReference type="EMBL" id="JAGGJV010000006">
    <property type="protein sequence ID" value="MBP1860042.1"/>
    <property type="molecule type" value="Genomic_DNA"/>
</dbReference>
<dbReference type="Proteomes" id="UP000823786">
    <property type="component" value="Unassembled WGS sequence"/>
</dbReference>